<keyword evidence="7" id="KW-0479">Metal-binding</keyword>
<comment type="caution">
    <text evidence="12">The sequence shown here is derived from an EMBL/GenBank/DDBJ whole genome shotgun (WGS) entry which is preliminary data.</text>
</comment>
<dbReference type="EMBL" id="JACVEW010000007">
    <property type="protein sequence ID" value="MBP0048262.1"/>
    <property type="molecule type" value="Genomic_DNA"/>
</dbReference>
<name>A0ABS3Z977_9GAMM</name>
<evidence type="ECO:0000256" key="9">
    <source>
        <dbReference type="ARBA" id="ARBA00022842"/>
    </source>
</evidence>
<feature type="domain" description="VRR-NUC" evidence="11">
    <location>
        <begin position="437"/>
        <end position="551"/>
    </location>
</feature>
<evidence type="ECO:0000313" key="13">
    <source>
        <dbReference type="Proteomes" id="UP000810171"/>
    </source>
</evidence>
<protein>
    <recommendedName>
        <fullName evidence="5">phosphodiesterase I</fullName>
        <ecNumber evidence="5">3.1.4.1</ecNumber>
    </recommendedName>
</protein>
<keyword evidence="6" id="KW-0540">Nuclease</keyword>
<comment type="cofactor">
    <cofactor evidence="2">
        <name>Mn(2+)</name>
        <dbReference type="ChEBI" id="CHEBI:29035"/>
    </cofactor>
</comment>
<organism evidence="12 13">
    <name type="scientific">Marinobacterium alkalitolerans</name>
    <dbReference type="NCBI Taxonomy" id="1542925"/>
    <lineage>
        <taxon>Bacteria</taxon>
        <taxon>Pseudomonadati</taxon>
        <taxon>Pseudomonadota</taxon>
        <taxon>Gammaproteobacteria</taxon>
        <taxon>Oceanospirillales</taxon>
        <taxon>Oceanospirillaceae</taxon>
        <taxon>Marinobacterium</taxon>
    </lineage>
</organism>
<dbReference type="Pfam" id="PF08774">
    <property type="entry name" value="VRR_NUC"/>
    <property type="match status" value="1"/>
</dbReference>
<evidence type="ECO:0000256" key="6">
    <source>
        <dbReference type="ARBA" id="ARBA00022722"/>
    </source>
</evidence>
<dbReference type="PANTHER" id="PTHR15749">
    <property type="entry name" value="FANCONI-ASSOCIATED NUCLEASE 1"/>
    <property type="match status" value="1"/>
</dbReference>
<comment type="catalytic activity">
    <reaction evidence="1">
        <text>Hydrolytically removes 5'-nucleotides successively from the 3'-hydroxy termini of 3'-hydroxy-terminated oligonucleotides.</text>
        <dbReference type="EC" id="3.1.4.1"/>
    </reaction>
</comment>
<evidence type="ECO:0000256" key="5">
    <source>
        <dbReference type="ARBA" id="ARBA00012029"/>
    </source>
</evidence>
<evidence type="ECO:0000259" key="11">
    <source>
        <dbReference type="SMART" id="SM00990"/>
    </source>
</evidence>
<dbReference type="InterPro" id="IPR033315">
    <property type="entry name" value="Fan1-like"/>
</dbReference>
<accession>A0ABS3Z977</accession>
<keyword evidence="9" id="KW-0460">Magnesium</keyword>
<keyword evidence="8" id="KW-0378">Hydrolase</keyword>
<evidence type="ECO:0000256" key="3">
    <source>
        <dbReference type="ARBA" id="ARBA00001946"/>
    </source>
</evidence>
<dbReference type="SMART" id="SM00990">
    <property type="entry name" value="VRR_NUC"/>
    <property type="match status" value="1"/>
</dbReference>
<evidence type="ECO:0000256" key="8">
    <source>
        <dbReference type="ARBA" id="ARBA00022801"/>
    </source>
</evidence>
<evidence type="ECO:0000256" key="4">
    <source>
        <dbReference type="ARBA" id="ARBA00005533"/>
    </source>
</evidence>
<evidence type="ECO:0000256" key="2">
    <source>
        <dbReference type="ARBA" id="ARBA00001936"/>
    </source>
</evidence>
<gene>
    <name evidence="12" type="ORF">H9C73_05900</name>
</gene>
<dbReference type="RefSeq" id="WP_209286884.1">
    <property type="nucleotide sequence ID" value="NZ_JACVEW010000007.1"/>
</dbReference>
<evidence type="ECO:0000256" key="1">
    <source>
        <dbReference type="ARBA" id="ARBA00000983"/>
    </source>
</evidence>
<evidence type="ECO:0000256" key="10">
    <source>
        <dbReference type="ARBA" id="ARBA00023211"/>
    </source>
</evidence>
<reference evidence="12 13" key="1">
    <citation type="submission" date="2020-09" db="EMBL/GenBank/DDBJ databases">
        <authorList>
            <person name="Tanuku N.R.S."/>
        </authorList>
    </citation>
    <scope>NUCLEOTIDE SEQUENCE [LARGE SCALE GENOMIC DNA]</scope>
    <source>
        <strain evidence="12 13">AK62</strain>
    </source>
</reference>
<dbReference type="InterPro" id="IPR049125">
    <property type="entry name" value="FAN1-like_WH"/>
</dbReference>
<sequence length="555" mass="63501">MPNVIPAGADLNDPLYYLSNARTLINWVRERHGDLLTQTELYRLDCFDSLPEQAQALLIRMVMRRGELFRSDQLQYAELSAPLPLLRLLADAGFVLLDPALTVEELASLLCKSELWQVCHRLNPDAPPSKQSRKHDLVTWITQTDHGARTLEDWLPDAGFDAVSLEVSPLMQRLQLMFFGNLHQDWSAFVVTELGHQLYEPVPLDSASRAFHQRSDVDLYLALHTLQQRLEQGEPLNDILTELPACGSTPWLENRRRKLMFALGQAFERAGQLSQARTLYAQNPHREARIRQLRLMERMDLPEATFEAASASLEAIQQPEARLRIHRIRVRSARKAGISIEPPRQPVISTHRLSLPLEANESVEQAVIAHLATQGIQAFHVENRLFTGLFALLYWPAIFAPVPGAFFHPFQAGPADLYRPEFQASRQALIDACTAQLETGGYRATILARLAQKQNIRCHLIHWPSLTEERVNACLTLVPAEHLKQVFLHMMKDLRYHRRGLPDLICFDWQARRYQLIEVKGPGDRLQDHQRLWLECFQAQGIPASVYQIQHEQTE</sequence>
<dbReference type="Proteomes" id="UP000810171">
    <property type="component" value="Unassembled WGS sequence"/>
</dbReference>
<keyword evidence="10" id="KW-0464">Manganese</keyword>
<dbReference type="InterPro" id="IPR011856">
    <property type="entry name" value="tRNA_endonuc-like_dom_sf"/>
</dbReference>
<proteinExistence type="inferred from homology"/>
<comment type="cofactor">
    <cofactor evidence="3">
        <name>Mg(2+)</name>
        <dbReference type="ChEBI" id="CHEBI:18420"/>
    </cofactor>
</comment>
<dbReference type="Pfam" id="PF21315">
    <property type="entry name" value="FAN1_HTH"/>
    <property type="match status" value="1"/>
</dbReference>
<dbReference type="EC" id="3.1.4.1" evidence="5"/>
<comment type="similarity">
    <text evidence="4">Belongs to the FAN1 family.</text>
</comment>
<evidence type="ECO:0000313" key="12">
    <source>
        <dbReference type="EMBL" id="MBP0048262.1"/>
    </source>
</evidence>
<dbReference type="InterPro" id="IPR014883">
    <property type="entry name" value="VRR_NUC"/>
</dbReference>
<evidence type="ECO:0000256" key="7">
    <source>
        <dbReference type="ARBA" id="ARBA00022723"/>
    </source>
</evidence>
<dbReference type="Gene3D" id="3.40.1350.10">
    <property type="match status" value="1"/>
</dbReference>
<keyword evidence="13" id="KW-1185">Reference proteome</keyword>
<dbReference type="PANTHER" id="PTHR15749:SF4">
    <property type="entry name" value="FANCONI-ASSOCIATED NUCLEASE 1"/>
    <property type="match status" value="1"/>
</dbReference>